<dbReference type="Pfam" id="PF10950">
    <property type="entry name" value="Organ_specific"/>
    <property type="match status" value="2"/>
</dbReference>
<reference evidence="3 4" key="1">
    <citation type="journal article" date="2018" name="Mol. Plant">
        <title>The genome of Artemisia annua provides insight into the evolution of Asteraceae family and artemisinin biosynthesis.</title>
        <authorList>
            <person name="Shen Q."/>
            <person name="Zhang L."/>
            <person name="Liao Z."/>
            <person name="Wang S."/>
            <person name="Yan T."/>
            <person name="Shi P."/>
            <person name="Liu M."/>
            <person name="Fu X."/>
            <person name="Pan Q."/>
            <person name="Wang Y."/>
            <person name="Lv Z."/>
            <person name="Lu X."/>
            <person name="Zhang F."/>
            <person name="Jiang W."/>
            <person name="Ma Y."/>
            <person name="Chen M."/>
            <person name="Hao X."/>
            <person name="Li L."/>
            <person name="Tang Y."/>
            <person name="Lv G."/>
            <person name="Zhou Y."/>
            <person name="Sun X."/>
            <person name="Brodelius P.E."/>
            <person name="Rose J.K.C."/>
            <person name="Tang K."/>
        </authorList>
    </citation>
    <scope>NUCLEOTIDE SEQUENCE [LARGE SCALE GENOMIC DNA]</scope>
    <source>
        <strain evidence="4">cv. Huhao1</strain>
        <tissue evidence="3">Leaf</tissue>
    </source>
</reference>
<accession>A0A2U1MJA9</accession>
<protein>
    <submittedName>
        <fullName evidence="3">Organ specific protein</fullName>
    </submittedName>
</protein>
<gene>
    <name evidence="3" type="ORF">CTI12_AA223140</name>
</gene>
<dbReference type="InterPro" id="IPR024489">
    <property type="entry name" value="Organ_specific_prot"/>
</dbReference>
<keyword evidence="2" id="KW-0732">Signal</keyword>
<feature type="chain" id="PRO_5015651294" evidence="2">
    <location>
        <begin position="23"/>
        <end position="140"/>
    </location>
</feature>
<evidence type="ECO:0000256" key="2">
    <source>
        <dbReference type="SAM" id="SignalP"/>
    </source>
</evidence>
<evidence type="ECO:0000256" key="1">
    <source>
        <dbReference type="SAM" id="MobiDB-lite"/>
    </source>
</evidence>
<dbReference type="PANTHER" id="PTHR33731">
    <property type="entry name" value="PROTEIN, PUTATIVE-RELATED"/>
    <property type="match status" value="1"/>
</dbReference>
<dbReference type="EMBL" id="PKPP01005134">
    <property type="protein sequence ID" value="PWA61308.1"/>
    <property type="molecule type" value="Genomic_DNA"/>
</dbReference>
<name>A0A2U1MJA9_ARTAN</name>
<sequence length="140" mass="15904">MESSLSFFALFSLIMIANVIDARPNPGEYKPNSLPTKKSHDCLTNEKKFEQNKDFEPRPNISVYENSEGLKAEMFDKDFEPRPNISMYDNGASLNSKKTSQEEFEPRPNISVYDNGVGLNGKKTLDDEFEPRPNISVYNG</sequence>
<organism evidence="3 4">
    <name type="scientific">Artemisia annua</name>
    <name type="common">Sweet wormwood</name>
    <dbReference type="NCBI Taxonomy" id="35608"/>
    <lineage>
        <taxon>Eukaryota</taxon>
        <taxon>Viridiplantae</taxon>
        <taxon>Streptophyta</taxon>
        <taxon>Embryophyta</taxon>
        <taxon>Tracheophyta</taxon>
        <taxon>Spermatophyta</taxon>
        <taxon>Magnoliopsida</taxon>
        <taxon>eudicotyledons</taxon>
        <taxon>Gunneridae</taxon>
        <taxon>Pentapetalae</taxon>
        <taxon>asterids</taxon>
        <taxon>campanulids</taxon>
        <taxon>Asterales</taxon>
        <taxon>Asteraceae</taxon>
        <taxon>Asteroideae</taxon>
        <taxon>Anthemideae</taxon>
        <taxon>Artemisiinae</taxon>
        <taxon>Artemisia</taxon>
    </lineage>
</organism>
<evidence type="ECO:0000313" key="4">
    <source>
        <dbReference type="Proteomes" id="UP000245207"/>
    </source>
</evidence>
<dbReference type="PANTHER" id="PTHR33731:SF18">
    <property type="entry name" value="ORGAN SPECIFIC PROTEIN-RELATED"/>
    <property type="match status" value="1"/>
</dbReference>
<proteinExistence type="predicted"/>
<feature type="region of interest" description="Disordered" evidence="1">
    <location>
        <begin position="81"/>
        <end position="140"/>
    </location>
</feature>
<dbReference type="Proteomes" id="UP000245207">
    <property type="component" value="Unassembled WGS sequence"/>
</dbReference>
<evidence type="ECO:0000313" key="3">
    <source>
        <dbReference type="EMBL" id="PWA61308.1"/>
    </source>
</evidence>
<keyword evidence="4" id="KW-1185">Reference proteome</keyword>
<comment type="caution">
    <text evidence="3">The sequence shown here is derived from an EMBL/GenBank/DDBJ whole genome shotgun (WGS) entry which is preliminary data.</text>
</comment>
<dbReference type="AlphaFoldDB" id="A0A2U1MJA9"/>
<feature type="signal peptide" evidence="2">
    <location>
        <begin position="1"/>
        <end position="22"/>
    </location>
</feature>
<dbReference type="OrthoDB" id="1734141at2759"/>